<evidence type="ECO:0000313" key="9">
    <source>
        <dbReference type="Proteomes" id="UP000799428"/>
    </source>
</evidence>
<dbReference type="InterPro" id="IPR050815">
    <property type="entry name" value="TF_fung"/>
</dbReference>
<dbReference type="SMART" id="SM00066">
    <property type="entry name" value="GAL4"/>
    <property type="match status" value="1"/>
</dbReference>
<keyword evidence="3" id="KW-0805">Transcription regulation</keyword>
<dbReference type="GO" id="GO:0003677">
    <property type="term" value="F:DNA binding"/>
    <property type="evidence" value="ECO:0007669"/>
    <property type="project" value="InterPro"/>
</dbReference>
<dbReference type="EMBL" id="MU005782">
    <property type="protein sequence ID" value="KAF2704467.1"/>
    <property type="molecule type" value="Genomic_DNA"/>
</dbReference>
<dbReference type="Proteomes" id="UP000799428">
    <property type="component" value="Unassembled WGS sequence"/>
</dbReference>
<dbReference type="GO" id="GO:0008270">
    <property type="term" value="F:zinc ion binding"/>
    <property type="evidence" value="ECO:0007669"/>
    <property type="project" value="InterPro"/>
</dbReference>
<proteinExistence type="predicted"/>
<dbReference type="InterPro" id="IPR036864">
    <property type="entry name" value="Zn2-C6_fun-type_DNA-bd_sf"/>
</dbReference>
<feature type="compositionally biased region" description="Basic and acidic residues" evidence="6">
    <location>
        <begin position="46"/>
        <end position="60"/>
    </location>
</feature>
<comment type="subcellular location">
    <subcellularLocation>
        <location evidence="1">Nucleus</location>
    </subcellularLocation>
</comment>
<dbReference type="InterPro" id="IPR001138">
    <property type="entry name" value="Zn2Cys6_DnaBD"/>
</dbReference>
<evidence type="ECO:0000256" key="4">
    <source>
        <dbReference type="ARBA" id="ARBA00023163"/>
    </source>
</evidence>
<evidence type="ECO:0000256" key="2">
    <source>
        <dbReference type="ARBA" id="ARBA00022723"/>
    </source>
</evidence>
<keyword evidence="9" id="KW-1185">Reference proteome</keyword>
<dbReference type="Gene3D" id="4.10.240.10">
    <property type="entry name" value="Zn(2)-C6 fungal-type DNA-binding domain"/>
    <property type="match status" value="1"/>
</dbReference>
<dbReference type="GO" id="GO:0000981">
    <property type="term" value="F:DNA-binding transcription factor activity, RNA polymerase II-specific"/>
    <property type="evidence" value="ECO:0007669"/>
    <property type="project" value="InterPro"/>
</dbReference>
<feature type="region of interest" description="Disordered" evidence="6">
    <location>
        <begin position="226"/>
        <end position="253"/>
    </location>
</feature>
<keyword evidence="2" id="KW-0479">Metal-binding</keyword>
<dbReference type="PROSITE" id="PS00463">
    <property type="entry name" value="ZN2_CY6_FUNGAL_1"/>
    <property type="match status" value="1"/>
</dbReference>
<dbReference type="SUPFAM" id="SSF57701">
    <property type="entry name" value="Zn2/Cys6 DNA-binding domain"/>
    <property type="match status" value="1"/>
</dbReference>
<dbReference type="GO" id="GO:0006351">
    <property type="term" value="P:DNA-templated transcription"/>
    <property type="evidence" value="ECO:0007669"/>
    <property type="project" value="InterPro"/>
</dbReference>
<evidence type="ECO:0000256" key="5">
    <source>
        <dbReference type="ARBA" id="ARBA00023242"/>
    </source>
</evidence>
<organism evidence="8 9">
    <name type="scientific">Pleomassaria siparia CBS 279.74</name>
    <dbReference type="NCBI Taxonomy" id="1314801"/>
    <lineage>
        <taxon>Eukaryota</taxon>
        <taxon>Fungi</taxon>
        <taxon>Dikarya</taxon>
        <taxon>Ascomycota</taxon>
        <taxon>Pezizomycotina</taxon>
        <taxon>Dothideomycetes</taxon>
        <taxon>Pleosporomycetidae</taxon>
        <taxon>Pleosporales</taxon>
        <taxon>Pleomassariaceae</taxon>
        <taxon>Pleomassaria</taxon>
    </lineage>
</organism>
<dbReference type="OrthoDB" id="5370478at2759"/>
<evidence type="ECO:0000256" key="6">
    <source>
        <dbReference type="SAM" id="MobiDB-lite"/>
    </source>
</evidence>
<dbReference type="GO" id="GO:0005634">
    <property type="term" value="C:nucleus"/>
    <property type="evidence" value="ECO:0007669"/>
    <property type="project" value="UniProtKB-SubCell"/>
</dbReference>
<evidence type="ECO:0000259" key="7">
    <source>
        <dbReference type="PROSITE" id="PS50048"/>
    </source>
</evidence>
<evidence type="ECO:0000313" key="8">
    <source>
        <dbReference type="EMBL" id="KAF2704467.1"/>
    </source>
</evidence>
<dbReference type="PROSITE" id="PS50048">
    <property type="entry name" value="ZN2_CY6_FUNGAL_2"/>
    <property type="match status" value="1"/>
</dbReference>
<feature type="non-terminal residue" evidence="8">
    <location>
        <position position="544"/>
    </location>
</feature>
<keyword evidence="4" id="KW-0804">Transcription</keyword>
<keyword evidence="5" id="KW-0539">Nucleus</keyword>
<accession>A0A6G1JWC2</accession>
<gene>
    <name evidence="8" type="ORF">K504DRAFT_389993</name>
</gene>
<evidence type="ECO:0000256" key="1">
    <source>
        <dbReference type="ARBA" id="ARBA00004123"/>
    </source>
</evidence>
<dbReference type="PANTHER" id="PTHR47338:SF5">
    <property type="entry name" value="ZN(II)2CYS6 TRANSCRIPTION FACTOR (EUROFUNG)"/>
    <property type="match status" value="1"/>
</dbReference>
<feature type="region of interest" description="Disordered" evidence="6">
    <location>
        <begin position="37"/>
        <end position="91"/>
    </location>
</feature>
<sequence>MRSQIACAHCRRSKVKCVNTGTDSVCKDCHSKNRQCTYPEAGSSSTRRESIVDRTGEAPRTKKRRAAPNTLPQYPTKKLLTPAPADSASDPTTLTPQIWNELCDIFQQHYATDLPFLHPPTFRNEVQQLSLLFRLSFLALTARFHSSLVARHGGNPYKAAEFYAEAARKLVATEGVTGTRTLPYVQALLMLGLHEWGSLRGKDAWQYLGMAIRNAQQMRLHSEPHLEDQALHPKKSSRPRDRHRTVSSSKKQEFIEKEKERRTFWSCFIMDRYLSFNHYQTQMIHLHEVHVQLPCSDRAFIFGHEVDTMMLGESQEEARSRFRNQNWERRAEERRFREQSGIPPWKECEFLKLRLKLEQVQSTLPPDLKLTSDNTNAHIADKTSRHYALMHIVHLLCAVALFREYMAYFPVNEERPNGPIDEPTFPANKYPLPYPRYWIDQARECFLGARNIIDLLTACQVGNVLVETPFSAFANWQATTCGIYASFFPKMDVNSSMSTKWSYKHPDGSVSPLDASGFEAYKRTVEMTKHMTSHGLLMAEFWGK</sequence>
<name>A0A6G1JWC2_9PLEO</name>
<dbReference type="CDD" id="cd00067">
    <property type="entry name" value="GAL4"/>
    <property type="match status" value="1"/>
</dbReference>
<reference evidence="8" key="1">
    <citation type="journal article" date="2020" name="Stud. Mycol.">
        <title>101 Dothideomycetes genomes: a test case for predicting lifestyles and emergence of pathogens.</title>
        <authorList>
            <person name="Haridas S."/>
            <person name="Albert R."/>
            <person name="Binder M."/>
            <person name="Bloem J."/>
            <person name="Labutti K."/>
            <person name="Salamov A."/>
            <person name="Andreopoulos B."/>
            <person name="Baker S."/>
            <person name="Barry K."/>
            <person name="Bills G."/>
            <person name="Bluhm B."/>
            <person name="Cannon C."/>
            <person name="Castanera R."/>
            <person name="Culley D."/>
            <person name="Daum C."/>
            <person name="Ezra D."/>
            <person name="Gonzalez J."/>
            <person name="Henrissat B."/>
            <person name="Kuo A."/>
            <person name="Liang C."/>
            <person name="Lipzen A."/>
            <person name="Lutzoni F."/>
            <person name="Magnuson J."/>
            <person name="Mondo S."/>
            <person name="Nolan M."/>
            <person name="Ohm R."/>
            <person name="Pangilinan J."/>
            <person name="Park H.-J."/>
            <person name="Ramirez L."/>
            <person name="Alfaro M."/>
            <person name="Sun H."/>
            <person name="Tritt A."/>
            <person name="Yoshinaga Y."/>
            <person name="Zwiers L.-H."/>
            <person name="Turgeon B."/>
            <person name="Goodwin S."/>
            <person name="Spatafora J."/>
            <person name="Crous P."/>
            <person name="Grigoriev I."/>
        </authorList>
    </citation>
    <scope>NUCLEOTIDE SEQUENCE</scope>
    <source>
        <strain evidence="8">CBS 279.74</strain>
    </source>
</reference>
<dbReference type="PANTHER" id="PTHR47338">
    <property type="entry name" value="ZN(II)2CYS6 TRANSCRIPTION FACTOR (EUROFUNG)-RELATED"/>
    <property type="match status" value="1"/>
</dbReference>
<dbReference type="Pfam" id="PF00172">
    <property type="entry name" value="Zn_clus"/>
    <property type="match status" value="1"/>
</dbReference>
<evidence type="ECO:0000256" key="3">
    <source>
        <dbReference type="ARBA" id="ARBA00023015"/>
    </source>
</evidence>
<feature type="compositionally biased region" description="Basic residues" evidence="6">
    <location>
        <begin position="232"/>
        <end position="245"/>
    </location>
</feature>
<dbReference type="InterPro" id="IPR007219">
    <property type="entry name" value="XnlR_reg_dom"/>
</dbReference>
<dbReference type="SMART" id="SM00906">
    <property type="entry name" value="Fungal_trans"/>
    <property type="match status" value="1"/>
</dbReference>
<dbReference type="AlphaFoldDB" id="A0A6G1JWC2"/>
<feature type="domain" description="Zn(2)-C6 fungal-type" evidence="7">
    <location>
        <begin position="6"/>
        <end position="38"/>
    </location>
</feature>
<dbReference type="Pfam" id="PF04082">
    <property type="entry name" value="Fungal_trans"/>
    <property type="match status" value="1"/>
</dbReference>
<protein>
    <recommendedName>
        <fullName evidence="7">Zn(2)-C6 fungal-type domain-containing protein</fullName>
    </recommendedName>
</protein>
<dbReference type="CDD" id="cd12148">
    <property type="entry name" value="fungal_TF_MHR"/>
    <property type="match status" value="1"/>
</dbReference>